<gene>
    <name evidence="1" type="ORF">EJ104_10055</name>
</gene>
<evidence type="ECO:0000313" key="2">
    <source>
        <dbReference type="Proteomes" id="UP000277766"/>
    </source>
</evidence>
<dbReference type="Gene3D" id="3.30.70.120">
    <property type="match status" value="1"/>
</dbReference>
<dbReference type="PANTHER" id="PTHR38456">
    <property type="entry name" value="CYCLIC DI-AMP RECEPTOR A"/>
    <property type="match status" value="1"/>
</dbReference>
<organism evidence="1 2">
    <name type="scientific">Deinococcus radiophilus</name>
    <dbReference type="NCBI Taxonomy" id="32062"/>
    <lineage>
        <taxon>Bacteria</taxon>
        <taxon>Thermotogati</taxon>
        <taxon>Deinococcota</taxon>
        <taxon>Deinococci</taxon>
        <taxon>Deinococcales</taxon>
        <taxon>Deinococcaceae</taxon>
        <taxon>Deinococcus</taxon>
    </lineage>
</organism>
<dbReference type="SUPFAM" id="SSF54913">
    <property type="entry name" value="GlnB-like"/>
    <property type="match status" value="1"/>
</dbReference>
<dbReference type="AlphaFoldDB" id="A0A3S0I5K2"/>
<dbReference type="PANTHER" id="PTHR38456:SF1">
    <property type="entry name" value="CYCLIC DI-AMP RECEPTOR A"/>
    <property type="match status" value="1"/>
</dbReference>
<keyword evidence="2" id="KW-1185">Reference proteome</keyword>
<evidence type="ECO:0000313" key="1">
    <source>
        <dbReference type="EMBL" id="RTR25648.1"/>
    </source>
</evidence>
<dbReference type="InterPro" id="IPR015867">
    <property type="entry name" value="N-reg_PII/ATP_PRibTrfase_C"/>
</dbReference>
<name>A0A3S0I5K2_9DEIO</name>
<accession>A0A3S0I5K2</accession>
<dbReference type="EMBL" id="RXPE01000023">
    <property type="protein sequence ID" value="RTR25648.1"/>
    <property type="molecule type" value="Genomic_DNA"/>
</dbReference>
<comment type="caution">
    <text evidence="1">The sequence shown here is derived from an EMBL/GenBank/DDBJ whole genome shotgun (WGS) entry which is preliminary data.</text>
</comment>
<protein>
    <submittedName>
        <fullName evidence="1">Transcriptional regulator</fullName>
    </submittedName>
</protein>
<reference evidence="1 2" key="1">
    <citation type="submission" date="2018-12" db="EMBL/GenBank/DDBJ databases">
        <title>Deinococcus radiophilus ATCC 27603 genome sequencing and assembly.</title>
        <authorList>
            <person name="Maclea K.S."/>
            <person name="Maynard C.R."/>
        </authorList>
    </citation>
    <scope>NUCLEOTIDE SEQUENCE [LARGE SCALE GENOMIC DNA]</scope>
    <source>
        <strain evidence="1 2">ATCC 27603</strain>
    </source>
</reference>
<dbReference type="OrthoDB" id="9794275at2"/>
<dbReference type="Pfam" id="PF06153">
    <property type="entry name" value="CdAMP_rec"/>
    <property type="match status" value="1"/>
</dbReference>
<dbReference type="InterPro" id="IPR010375">
    <property type="entry name" value="CdAMP_rec"/>
</dbReference>
<sequence length="117" mass="12181">MPYSSAPAELLVMAVVQDADVAGLIRVLAGAGLDATKLASSGGFLREGNTTLMIGVPRARLDELKGLIAKSCRTRTRMMSPAIPLAEQGEGLSAEPLEVEVGGAVLFVLGLEEFVKV</sequence>
<dbReference type="RefSeq" id="WP_126352632.1">
    <property type="nucleotide sequence ID" value="NZ_CP086380.1"/>
</dbReference>
<proteinExistence type="predicted"/>
<dbReference type="Proteomes" id="UP000277766">
    <property type="component" value="Unassembled WGS sequence"/>
</dbReference>
<dbReference type="InterPro" id="IPR011322">
    <property type="entry name" value="N-reg_PII-like_a/b"/>
</dbReference>